<keyword evidence="1" id="KW-0472">Membrane</keyword>
<organism evidence="2 3">
    <name type="scientific">Muriicola marianensis</name>
    <dbReference type="NCBI Taxonomy" id="1324801"/>
    <lineage>
        <taxon>Bacteria</taxon>
        <taxon>Pseudomonadati</taxon>
        <taxon>Bacteroidota</taxon>
        <taxon>Flavobacteriia</taxon>
        <taxon>Flavobacteriales</taxon>
        <taxon>Flavobacteriaceae</taxon>
        <taxon>Muriicola</taxon>
    </lineage>
</organism>
<proteinExistence type="predicted"/>
<sequence>MRTPGLVSSYLISLIVALLISLWLHLLWQNYVGLERGSDMLYLSYSVNFLLATGIFVLLFLLRKRYKHQIGFIYMGGSLLKFLVFFLLFYPGYREDAMVTRSEFGAFFVPYLLCLLFETVFTAKILLTKPED</sequence>
<name>A0ABQ1QY48_9FLAO</name>
<feature type="transmembrane region" description="Helical" evidence="1">
    <location>
        <begin position="40"/>
        <end position="61"/>
    </location>
</feature>
<gene>
    <name evidence="2" type="ORF">GCM10011361_15380</name>
</gene>
<keyword evidence="1" id="KW-1133">Transmembrane helix</keyword>
<dbReference type="Pfam" id="PF19665">
    <property type="entry name" value="DUF6168"/>
    <property type="match status" value="1"/>
</dbReference>
<dbReference type="EMBL" id="BMFH01000001">
    <property type="protein sequence ID" value="GGD49605.1"/>
    <property type="molecule type" value="Genomic_DNA"/>
</dbReference>
<feature type="transmembrane region" description="Helical" evidence="1">
    <location>
        <begin position="73"/>
        <end position="93"/>
    </location>
</feature>
<keyword evidence="3" id="KW-1185">Reference proteome</keyword>
<dbReference type="RefSeq" id="WP_188370093.1">
    <property type="nucleotide sequence ID" value="NZ_BMFH01000001.1"/>
</dbReference>
<comment type="caution">
    <text evidence="2">The sequence shown here is derived from an EMBL/GenBank/DDBJ whole genome shotgun (WGS) entry which is preliminary data.</text>
</comment>
<feature type="transmembrane region" description="Helical" evidence="1">
    <location>
        <begin position="105"/>
        <end position="127"/>
    </location>
</feature>
<reference evidence="3" key="1">
    <citation type="journal article" date="2019" name="Int. J. Syst. Evol. Microbiol.">
        <title>The Global Catalogue of Microorganisms (GCM) 10K type strain sequencing project: providing services to taxonomists for standard genome sequencing and annotation.</title>
        <authorList>
            <consortium name="The Broad Institute Genomics Platform"/>
            <consortium name="The Broad Institute Genome Sequencing Center for Infectious Disease"/>
            <person name="Wu L."/>
            <person name="Ma J."/>
        </authorList>
    </citation>
    <scope>NUCLEOTIDE SEQUENCE [LARGE SCALE GENOMIC DNA]</scope>
    <source>
        <strain evidence="3">CGMCC 1.12606</strain>
    </source>
</reference>
<evidence type="ECO:0000313" key="2">
    <source>
        <dbReference type="EMBL" id="GGD49605.1"/>
    </source>
</evidence>
<accession>A0ABQ1QY48</accession>
<feature type="transmembrane region" description="Helical" evidence="1">
    <location>
        <begin position="7"/>
        <end position="28"/>
    </location>
</feature>
<protein>
    <submittedName>
        <fullName evidence="2">Uncharacterized protein</fullName>
    </submittedName>
</protein>
<dbReference type="Proteomes" id="UP000625780">
    <property type="component" value="Unassembled WGS sequence"/>
</dbReference>
<keyword evidence="1" id="KW-0812">Transmembrane</keyword>
<evidence type="ECO:0000256" key="1">
    <source>
        <dbReference type="SAM" id="Phobius"/>
    </source>
</evidence>
<dbReference type="InterPro" id="IPR046166">
    <property type="entry name" value="DUF6168"/>
</dbReference>
<evidence type="ECO:0000313" key="3">
    <source>
        <dbReference type="Proteomes" id="UP000625780"/>
    </source>
</evidence>